<accession>A0A9D3MAN0</accession>
<proteinExistence type="predicted"/>
<dbReference type="EMBL" id="JAFIRN010000008">
    <property type="protein sequence ID" value="KAG5844671.1"/>
    <property type="molecule type" value="Genomic_DNA"/>
</dbReference>
<gene>
    <name evidence="1" type="ORF">ANANG_G00164950</name>
</gene>
<reference evidence="1" key="1">
    <citation type="submission" date="2021-01" db="EMBL/GenBank/DDBJ databases">
        <title>A chromosome-scale assembly of European eel, Anguilla anguilla.</title>
        <authorList>
            <person name="Henkel C."/>
            <person name="Jong-Raadsen S.A."/>
            <person name="Dufour S."/>
            <person name="Weltzien F.-A."/>
            <person name="Palstra A.P."/>
            <person name="Pelster B."/>
            <person name="Spaink H.P."/>
            <person name="Van Den Thillart G.E."/>
            <person name="Jansen H."/>
            <person name="Zahm M."/>
            <person name="Klopp C."/>
            <person name="Cedric C."/>
            <person name="Louis A."/>
            <person name="Berthelot C."/>
            <person name="Parey E."/>
            <person name="Roest Crollius H."/>
            <person name="Montfort J."/>
            <person name="Robinson-Rechavi M."/>
            <person name="Bucao C."/>
            <person name="Bouchez O."/>
            <person name="Gislard M."/>
            <person name="Lluch J."/>
            <person name="Milhes M."/>
            <person name="Lampietro C."/>
            <person name="Lopez Roques C."/>
            <person name="Donnadieu C."/>
            <person name="Braasch I."/>
            <person name="Desvignes T."/>
            <person name="Postlethwait J."/>
            <person name="Bobe J."/>
            <person name="Guiguen Y."/>
            <person name="Dirks R."/>
        </authorList>
    </citation>
    <scope>NUCLEOTIDE SEQUENCE</scope>
    <source>
        <strain evidence="1">Tag_6206</strain>
        <tissue evidence="1">Liver</tissue>
    </source>
</reference>
<protein>
    <submittedName>
        <fullName evidence="1">Uncharacterized protein</fullName>
    </submittedName>
</protein>
<evidence type="ECO:0000313" key="2">
    <source>
        <dbReference type="Proteomes" id="UP001044222"/>
    </source>
</evidence>
<comment type="caution">
    <text evidence="1">The sequence shown here is derived from an EMBL/GenBank/DDBJ whole genome shotgun (WGS) entry which is preliminary data.</text>
</comment>
<organism evidence="1 2">
    <name type="scientific">Anguilla anguilla</name>
    <name type="common">European freshwater eel</name>
    <name type="synonym">Muraena anguilla</name>
    <dbReference type="NCBI Taxonomy" id="7936"/>
    <lineage>
        <taxon>Eukaryota</taxon>
        <taxon>Metazoa</taxon>
        <taxon>Chordata</taxon>
        <taxon>Craniata</taxon>
        <taxon>Vertebrata</taxon>
        <taxon>Euteleostomi</taxon>
        <taxon>Actinopterygii</taxon>
        <taxon>Neopterygii</taxon>
        <taxon>Teleostei</taxon>
        <taxon>Anguilliformes</taxon>
        <taxon>Anguillidae</taxon>
        <taxon>Anguilla</taxon>
    </lineage>
</organism>
<evidence type="ECO:0000313" key="1">
    <source>
        <dbReference type="EMBL" id="KAG5844671.1"/>
    </source>
</evidence>
<name>A0A9D3MAN0_ANGAN</name>
<dbReference type="AlphaFoldDB" id="A0A9D3MAN0"/>
<sequence length="91" mass="9644">MCSTGGQAVRRTPGLCTQTQDTIPFIFCPIGRTGPASLCKERSETTPHPLLPRAARTGRDGTAGLSVLWVKRSSPTVGTHPENPGVAFKLV</sequence>
<keyword evidence="2" id="KW-1185">Reference proteome</keyword>
<dbReference type="Proteomes" id="UP001044222">
    <property type="component" value="Chromosome 8"/>
</dbReference>